<dbReference type="Proteomes" id="UP000320209">
    <property type="component" value="Unassembled WGS sequence"/>
</dbReference>
<keyword evidence="2" id="KW-1185">Reference proteome</keyword>
<proteinExistence type="predicted"/>
<accession>A0A543A6J0</accession>
<dbReference type="OrthoDB" id="4419781at2"/>
<protein>
    <submittedName>
        <fullName evidence="1">Uncharacterized protein</fullName>
    </submittedName>
</protein>
<sequence>MTDEVEVSALAINVAIPDELQWTDNRREVTFRLTTLNVRLLPDGRLAAKAYGRPVDGGRGAYTSFAVPERPELTGLIGEAAKVAAERWRAAYDPENDA</sequence>
<dbReference type="AlphaFoldDB" id="A0A543A6J0"/>
<dbReference type="EMBL" id="VFOV01000001">
    <property type="protein sequence ID" value="TQL68106.1"/>
    <property type="molecule type" value="Genomic_DNA"/>
</dbReference>
<gene>
    <name evidence="1" type="ORF">FB381_1995</name>
</gene>
<evidence type="ECO:0000313" key="2">
    <source>
        <dbReference type="Proteomes" id="UP000320209"/>
    </source>
</evidence>
<dbReference type="RefSeq" id="WP_141780137.1">
    <property type="nucleotide sequence ID" value="NZ_VFOV01000001.1"/>
</dbReference>
<evidence type="ECO:0000313" key="1">
    <source>
        <dbReference type="EMBL" id="TQL68106.1"/>
    </source>
</evidence>
<reference evidence="1 2" key="1">
    <citation type="submission" date="2019-06" db="EMBL/GenBank/DDBJ databases">
        <title>Sequencing the genomes of 1000 actinobacteria strains.</title>
        <authorList>
            <person name="Klenk H.-P."/>
        </authorList>
    </citation>
    <scope>NUCLEOTIDE SEQUENCE [LARGE SCALE GENOMIC DNA]</scope>
    <source>
        <strain evidence="1 2">DSM 25218</strain>
    </source>
</reference>
<name>A0A543A6J0_9ACTN</name>
<organism evidence="1 2">
    <name type="scientific">Nocardioides albertanoniae</name>
    <dbReference type="NCBI Taxonomy" id="1175486"/>
    <lineage>
        <taxon>Bacteria</taxon>
        <taxon>Bacillati</taxon>
        <taxon>Actinomycetota</taxon>
        <taxon>Actinomycetes</taxon>
        <taxon>Propionibacteriales</taxon>
        <taxon>Nocardioidaceae</taxon>
        <taxon>Nocardioides</taxon>
    </lineage>
</organism>
<comment type="caution">
    <text evidence="1">The sequence shown here is derived from an EMBL/GenBank/DDBJ whole genome shotgun (WGS) entry which is preliminary data.</text>
</comment>